<dbReference type="GO" id="GO:0016780">
    <property type="term" value="F:phosphotransferase activity, for other substituted phosphate groups"/>
    <property type="evidence" value="ECO:0007669"/>
    <property type="project" value="TreeGrafter"/>
</dbReference>
<proteinExistence type="inferred from homology"/>
<dbReference type="InterPro" id="IPR003362">
    <property type="entry name" value="Bact_transf"/>
</dbReference>
<comment type="similarity">
    <text evidence="1">Belongs to the bacterial sugar transferase family.</text>
</comment>
<keyword evidence="5" id="KW-1185">Reference proteome</keyword>
<dbReference type="PANTHER" id="PTHR30576:SF0">
    <property type="entry name" value="UNDECAPRENYL-PHOSPHATE N-ACETYLGALACTOSAMINYL 1-PHOSPHATE TRANSFERASE-RELATED"/>
    <property type="match status" value="1"/>
</dbReference>
<reference evidence="4 5" key="1">
    <citation type="submission" date="2017-03" db="EMBL/GenBank/DDBJ databases">
        <authorList>
            <person name="Afonso C.L."/>
            <person name="Miller P.J."/>
            <person name="Scott M.A."/>
            <person name="Spackman E."/>
            <person name="Goraichik I."/>
            <person name="Dimitrov K.M."/>
            <person name="Suarez D.L."/>
            <person name="Swayne D.E."/>
        </authorList>
    </citation>
    <scope>NUCLEOTIDE SEQUENCE [LARGE SCALE GENOMIC DNA]</scope>
    <source>
        <strain evidence="4 5">CECT 8620</strain>
    </source>
</reference>
<dbReference type="PANTHER" id="PTHR30576">
    <property type="entry name" value="COLANIC BIOSYNTHESIS UDP-GLUCOSE LIPID CARRIER TRANSFERASE"/>
    <property type="match status" value="1"/>
</dbReference>
<evidence type="ECO:0000256" key="2">
    <source>
        <dbReference type="ARBA" id="ARBA00023169"/>
    </source>
</evidence>
<dbReference type="Proteomes" id="UP000193862">
    <property type="component" value="Unassembled WGS sequence"/>
</dbReference>
<sequence length="206" mass="23115">MKSRWVKRCFDVLLAAIAGGILLGPALVIAAALALRDGRPVLYVSERMKTPDQPFALYKFRTMAQSTANSGVSGGDKSARISPTGRFLRRTRLDEIPQLLNILRGDMSFVGPRPPLRDYTDRFPDLYGRVLREKPGLTGLATLVYHAHEEQLLARCTTAQETDAVYCRACVPRKAQLDLIYAQHRDMCFDIAILKRTLLRGRAARR</sequence>
<evidence type="ECO:0000313" key="4">
    <source>
        <dbReference type="EMBL" id="SLN10053.1"/>
    </source>
</evidence>
<dbReference type="RefSeq" id="WP_085834794.1">
    <property type="nucleotide sequence ID" value="NZ_FWFS01000001.1"/>
</dbReference>
<keyword evidence="4" id="KW-0808">Transferase</keyword>
<dbReference type="Pfam" id="PF02397">
    <property type="entry name" value="Bac_transf"/>
    <property type="match status" value="1"/>
</dbReference>
<evidence type="ECO:0000313" key="5">
    <source>
        <dbReference type="Proteomes" id="UP000193862"/>
    </source>
</evidence>
<dbReference type="AlphaFoldDB" id="A0A1Y5R652"/>
<evidence type="ECO:0000256" key="1">
    <source>
        <dbReference type="ARBA" id="ARBA00006464"/>
    </source>
</evidence>
<name>A0A1Y5R652_9RHOB</name>
<dbReference type="OrthoDB" id="9808602at2"/>
<accession>A0A1Y5R652</accession>
<gene>
    <name evidence="4" type="primary">epsL</name>
    <name evidence="4" type="ORF">AQS8620_00019</name>
</gene>
<protein>
    <submittedName>
        <fullName evidence="4">Putative sugar transferase EpsL</fullName>
        <ecNumber evidence="4">2.-.-.-</ecNumber>
    </submittedName>
</protein>
<dbReference type="EC" id="2.-.-.-" evidence="4"/>
<feature type="domain" description="Bacterial sugar transferase" evidence="3">
    <location>
        <begin position="7"/>
        <end position="199"/>
    </location>
</feature>
<evidence type="ECO:0000259" key="3">
    <source>
        <dbReference type="Pfam" id="PF02397"/>
    </source>
</evidence>
<keyword evidence="2" id="KW-0270">Exopolysaccharide synthesis</keyword>
<dbReference type="GO" id="GO:0000271">
    <property type="term" value="P:polysaccharide biosynthetic process"/>
    <property type="evidence" value="ECO:0007669"/>
    <property type="project" value="UniProtKB-KW"/>
</dbReference>
<dbReference type="EMBL" id="FWFS01000001">
    <property type="protein sequence ID" value="SLN10053.1"/>
    <property type="molecule type" value="Genomic_DNA"/>
</dbReference>
<organism evidence="4 5">
    <name type="scientific">Aquimixticola soesokkakensis</name>
    <dbReference type="NCBI Taxonomy" id="1519096"/>
    <lineage>
        <taxon>Bacteria</taxon>
        <taxon>Pseudomonadati</taxon>
        <taxon>Pseudomonadota</taxon>
        <taxon>Alphaproteobacteria</taxon>
        <taxon>Rhodobacterales</taxon>
        <taxon>Paracoccaceae</taxon>
        <taxon>Aquimixticola</taxon>
    </lineage>
</organism>